<dbReference type="EMBL" id="PUHZ01000007">
    <property type="protein sequence ID" value="PQO46788.1"/>
    <property type="molecule type" value="Genomic_DNA"/>
</dbReference>
<dbReference type="Proteomes" id="UP000237819">
    <property type="component" value="Unassembled WGS sequence"/>
</dbReference>
<feature type="chain" id="PRO_5015591470" evidence="1">
    <location>
        <begin position="30"/>
        <end position="350"/>
    </location>
</feature>
<dbReference type="OrthoDB" id="284928at2"/>
<evidence type="ECO:0000256" key="1">
    <source>
        <dbReference type="SAM" id="SignalP"/>
    </source>
</evidence>
<evidence type="ECO:0000313" key="2">
    <source>
        <dbReference type="EMBL" id="PQO46788.1"/>
    </source>
</evidence>
<gene>
    <name evidence="2" type="ORF">C5Y93_06445</name>
</gene>
<organism evidence="2 3">
    <name type="scientific">Blastopirellula marina</name>
    <dbReference type="NCBI Taxonomy" id="124"/>
    <lineage>
        <taxon>Bacteria</taxon>
        <taxon>Pseudomonadati</taxon>
        <taxon>Planctomycetota</taxon>
        <taxon>Planctomycetia</taxon>
        <taxon>Pirellulales</taxon>
        <taxon>Pirellulaceae</taxon>
        <taxon>Blastopirellula</taxon>
    </lineage>
</organism>
<sequence>MAAETFTKRFLSGLSAILCAVVMATSAWAAEKDEGVVTIYPDSEQGAAFFGNQHGTLSYQFESTKRFEGKLLWQYAAGARTIERGEEDLLLMPGRKGLYELPIAMPPVREGVSFETRLVVTVIDGDNQEVASHVQPIWLFSEDPFVDRREWLAGLDLHLYDPEDATVARFDEAKIPYTRINNSNVLPDFEGGILIVGSGTSLRKNRGLTDNLMKLAQRGVRVLCIAPVDGEFPWPTRDEFPELAGVQFTSKQVIYDLDKRLFPGFDALPGLPGKRNTVTLESRRGQLRVNLSETPDGWPWWQVRFDNGGTCILCCFDVIQHWTTGPTPRYSLARLLEELSSETGFSPTEQ</sequence>
<feature type="signal peptide" evidence="1">
    <location>
        <begin position="1"/>
        <end position="29"/>
    </location>
</feature>
<dbReference type="RefSeq" id="WP_105334586.1">
    <property type="nucleotide sequence ID" value="NZ_PUHZ01000007.1"/>
</dbReference>
<evidence type="ECO:0000313" key="3">
    <source>
        <dbReference type="Proteomes" id="UP000237819"/>
    </source>
</evidence>
<keyword evidence="1" id="KW-0732">Signal</keyword>
<comment type="caution">
    <text evidence="2">The sequence shown here is derived from an EMBL/GenBank/DDBJ whole genome shotgun (WGS) entry which is preliminary data.</text>
</comment>
<protein>
    <submittedName>
        <fullName evidence="2">Uncharacterized protein</fullName>
    </submittedName>
</protein>
<reference evidence="2 3" key="1">
    <citation type="submission" date="2018-02" db="EMBL/GenBank/DDBJ databases">
        <title>Comparative genomes isolates from brazilian mangrove.</title>
        <authorList>
            <person name="Araujo J.E."/>
            <person name="Taketani R.G."/>
            <person name="Silva M.C.P."/>
            <person name="Loureco M.V."/>
            <person name="Andreote F.D."/>
        </authorList>
    </citation>
    <scope>NUCLEOTIDE SEQUENCE [LARGE SCALE GENOMIC DNA]</scope>
    <source>
        <strain evidence="2 3">Nap-Phe MGV</strain>
    </source>
</reference>
<accession>A0A2S8GQS5</accession>
<name>A0A2S8GQS5_9BACT</name>
<dbReference type="AlphaFoldDB" id="A0A2S8GQS5"/>
<proteinExistence type="predicted"/>